<sequence>MQKIFLLFMLTVSVTVFSQNRFSKINSIPELRKEYQSLKESEKNMYYDRYFKLATIKDLKTQPNFSKFSDKILLDFVDILYYETDDFKSDLENESYRDDWKVTYDKVEQVHRNGQEIQLEDLHILYYRIGEYSSSQYNDIEAKNNLISYVMHVGLSGEHYNITYKVKGNKLVRRKEEKTF</sequence>
<dbReference type="EMBL" id="MUGO01000019">
    <property type="protein sequence ID" value="PQA91391.1"/>
    <property type="molecule type" value="Genomic_DNA"/>
</dbReference>
<reference evidence="3" key="3">
    <citation type="submission" date="2017-01" db="EMBL/GenBank/DDBJ databases">
        <authorList>
            <person name="Varghese N."/>
            <person name="Submissions S."/>
        </authorList>
    </citation>
    <scope>NUCLEOTIDE SEQUENCE [LARGE SCALE GENOMIC DNA]</scope>
    <source>
        <strain evidence="3">DSM 21068</strain>
    </source>
</reference>
<accession>A0A1N7JLX2</accession>
<organism evidence="2 3">
    <name type="scientific">Chryseobacterium piscicola</name>
    <dbReference type="NCBI Taxonomy" id="551459"/>
    <lineage>
        <taxon>Bacteria</taxon>
        <taxon>Pseudomonadati</taxon>
        <taxon>Bacteroidota</taxon>
        <taxon>Flavobacteriia</taxon>
        <taxon>Flavobacteriales</taxon>
        <taxon>Weeksellaceae</taxon>
        <taxon>Chryseobacterium group</taxon>
        <taxon>Chryseobacterium</taxon>
    </lineage>
</organism>
<dbReference type="Proteomes" id="UP000238314">
    <property type="component" value="Unassembled WGS sequence"/>
</dbReference>
<reference evidence="1 4" key="1">
    <citation type="submission" date="2016-11" db="EMBL/GenBank/DDBJ databases">
        <title>Whole genomes of Flavobacteriaceae.</title>
        <authorList>
            <person name="Stine C."/>
            <person name="Li C."/>
            <person name="Tadesse D."/>
        </authorList>
    </citation>
    <scope>NUCLEOTIDE SEQUENCE [LARGE SCALE GENOMIC DNA]</scope>
    <source>
        <strain evidence="1 4">DSM 21068</strain>
    </source>
</reference>
<reference evidence="2" key="2">
    <citation type="submission" date="2017-01" db="EMBL/GenBank/DDBJ databases">
        <authorList>
            <person name="Mah S.A."/>
            <person name="Swanson W.J."/>
            <person name="Moy G.W."/>
            <person name="Vacquier V.D."/>
        </authorList>
    </citation>
    <scope>NUCLEOTIDE SEQUENCE [LARGE SCALE GENOMIC DNA]</scope>
    <source>
        <strain evidence="2">DSM 21068</strain>
    </source>
</reference>
<protein>
    <submittedName>
        <fullName evidence="2">Uncharacterized protein</fullName>
    </submittedName>
</protein>
<dbReference type="AlphaFoldDB" id="A0A1N7JLX2"/>
<proteinExistence type="predicted"/>
<dbReference type="Proteomes" id="UP000186246">
    <property type="component" value="Unassembled WGS sequence"/>
</dbReference>
<name>A0A1N7JLX2_9FLAO</name>
<gene>
    <name evidence="1" type="ORF">B0A70_13080</name>
    <name evidence="2" type="ORF">SAMN05421796_10113</name>
</gene>
<evidence type="ECO:0000313" key="4">
    <source>
        <dbReference type="Proteomes" id="UP000238314"/>
    </source>
</evidence>
<keyword evidence="4" id="KW-1185">Reference proteome</keyword>
<dbReference type="RefSeq" id="WP_076448572.1">
    <property type="nucleotide sequence ID" value="NZ_FTOJ01000001.1"/>
</dbReference>
<evidence type="ECO:0000313" key="2">
    <source>
        <dbReference type="EMBL" id="SIS50261.1"/>
    </source>
</evidence>
<dbReference type="EMBL" id="FTOJ01000001">
    <property type="protein sequence ID" value="SIS50261.1"/>
    <property type="molecule type" value="Genomic_DNA"/>
</dbReference>
<evidence type="ECO:0000313" key="1">
    <source>
        <dbReference type="EMBL" id="PQA91391.1"/>
    </source>
</evidence>
<evidence type="ECO:0000313" key="3">
    <source>
        <dbReference type="Proteomes" id="UP000186246"/>
    </source>
</evidence>